<name>A0AA41UKS3_9BACT</name>
<comment type="caution">
    <text evidence="2">The sequence shown here is derived from an EMBL/GenBank/DDBJ whole genome shotgun (WGS) entry which is preliminary data.</text>
</comment>
<keyword evidence="2" id="KW-0012">Acyltransferase</keyword>
<reference evidence="2" key="1">
    <citation type="submission" date="2022-04" db="EMBL/GenBank/DDBJ databases">
        <title>Desulfatitalea alkaliphila sp. nov., a novel anaerobic sulfate-reducing bacterium isolated from terrestrial mud volcano, Taman Peninsula, Russia.</title>
        <authorList>
            <person name="Khomyakova M.A."/>
            <person name="Merkel A.Y."/>
            <person name="Slobodkin A.I."/>
        </authorList>
    </citation>
    <scope>NUCLEOTIDE SEQUENCE</scope>
    <source>
        <strain evidence="2">M08but</strain>
    </source>
</reference>
<dbReference type="PANTHER" id="PTHR11735">
    <property type="entry name" value="TRNA N6-ADENOSINE THREONYLCARBAMOYLTRANSFERASE"/>
    <property type="match status" value="1"/>
</dbReference>
<proteinExistence type="predicted"/>
<feature type="domain" description="Gcp-like" evidence="1">
    <location>
        <begin position="34"/>
        <end position="149"/>
    </location>
</feature>
<dbReference type="EC" id="2.3.1.234" evidence="2"/>
<dbReference type="PANTHER" id="PTHR11735:SF11">
    <property type="entry name" value="TRNA THREONYLCARBAMOYLADENOSINE BIOSYNTHESIS PROTEIN TSAB"/>
    <property type="match status" value="1"/>
</dbReference>
<dbReference type="RefSeq" id="WP_246910739.1">
    <property type="nucleotide sequence ID" value="NZ_JALJRB010000016.1"/>
</dbReference>
<evidence type="ECO:0000313" key="3">
    <source>
        <dbReference type="Proteomes" id="UP001165427"/>
    </source>
</evidence>
<dbReference type="AlphaFoldDB" id="A0AA41UKS3"/>
<dbReference type="Gene3D" id="3.30.420.40">
    <property type="match status" value="2"/>
</dbReference>
<keyword evidence="3" id="KW-1185">Reference proteome</keyword>
<sequence>MRILAVDTATEVCGVALARESGDVAAELCLNRGRTHTGTLMAAIEAVLSLADLSLKQVDAFAVTRGPGSFTGLRIGISTVKGLALATGKPLLGVSSLAALTCRVPEGITRICPMIDARRHQVYWSLYERHQQGLVQIHPETVGPPREAAGQVAGPCLFVGNGARLYNEQLRAALSRPEWLLAAGEGLDTLSAAAVARLAGEQLRRGEWVDVHRFAPLYIRPSDARLNV</sequence>
<organism evidence="2 3">
    <name type="scientific">Desulfatitalea alkaliphila</name>
    <dbReference type="NCBI Taxonomy" id="2929485"/>
    <lineage>
        <taxon>Bacteria</taxon>
        <taxon>Pseudomonadati</taxon>
        <taxon>Thermodesulfobacteriota</taxon>
        <taxon>Desulfobacteria</taxon>
        <taxon>Desulfobacterales</taxon>
        <taxon>Desulfosarcinaceae</taxon>
        <taxon>Desulfatitalea</taxon>
    </lineage>
</organism>
<dbReference type="GO" id="GO:0061711">
    <property type="term" value="F:tRNA N(6)-L-threonylcarbamoyladenine synthase activity"/>
    <property type="evidence" value="ECO:0007669"/>
    <property type="project" value="UniProtKB-EC"/>
</dbReference>
<dbReference type="CDD" id="cd24032">
    <property type="entry name" value="ASKHA_NBD_TsaB"/>
    <property type="match status" value="1"/>
</dbReference>
<dbReference type="EMBL" id="JALJRB010000016">
    <property type="protein sequence ID" value="MCJ8501732.1"/>
    <property type="molecule type" value="Genomic_DNA"/>
</dbReference>
<dbReference type="InterPro" id="IPR000905">
    <property type="entry name" value="Gcp-like_dom"/>
</dbReference>
<dbReference type="InterPro" id="IPR022496">
    <property type="entry name" value="T6A_TsaB"/>
</dbReference>
<keyword evidence="2" id="KW-0808">Transferase</keyword>
<dbReference type="GO" id="GO:0002949">
    <property type="term" value="P:tRNA threonylcarbamoyladenosine modification"/>
    <property type="evidence" value="ECO:0007669"/>
    <property type="project" value="InterPro"/>
</dbReference>
<protein>
    <submittedName>
        <fullName evidence="2">tRNA (Adenosine(37)-N6)-threonylcarbamoyltransferase complex dimerization subunit type 1 TsaB</fullName>
        <ecNumber evidence="2">2.3.1.234</ecNumber>
    </submittedName>
</protein>
<dbReference type="SUPFAM" id="SSF53067">
    <property type="entry name" value="Actin-like ATPase domain"/>
    <property type="match status" value="2"/>
</dbReference>
<dbReference type="GO" id="GO:0005829">
    <property type="term" value="C:cytosol"/>
    <property type="evidence" value="ECO:0007669"/>
    <property type="project" value="TreeGrafter"/>
</dbReference>
<dbReference type="NCBIfam" id="TIGR03725">
    <property type="entry name" value="T6A_YeaZ"/>
    <property type="match status" value="1"/>
</dbReference>
<evidence type="ECO:0000313" key="2">
    <source>
        <dbReference type="EMBL" id="MCJ8501732.1"/>
    </source>
</evidence>
<evidence type="ECO:0000259" key="1">
    <source>
        <dbReference type="Pfam" id="PF00814"/>
    </source>
</evidence>
<gene>
    <name evidence="2" type="primary">tsaB</name>
    <name evidence="2" type="ORF">MRX98_14205</name>
</gene>
<dbReference type="InterPro" id="IPR043129">
    <property type="entry name" value="ATPase_NBD"/>
</dbReference>
<dbReference type="Proteomes" id="UP001165427">
    <property type="component" value="Unassembled WGS sequence"/>
</dbReference>
<dbReference type="Pfam" id="PF00814">
    <property type="entry name" value="TsaD"/>
    <property type="match status" value="1"/>
</dbReference>
<accession>A0AA41UKS3</accession>